<dbReference type="KEGG" id="fno:Fnod_1329"/>
<dbReference type="InterPro" id="IPR004143">
    <property type="entry name" value="BPL_LPL_catalytic"/>
</dbReference>
<dbReference type="HOGENOM" id="CLU_022986_5_0_0"/>
<protein>
    <submittedName>
        <fullName evidence="2">Biotin/lipoate A/B protein ligase</fullName>
    </submittedName>
</protein>
<keyword evidence="2" id="KW-0436">Ligase</keyword>
<sequence length="245" mass="27978">MYIIETYGFDGATNMAYDVALGELADDVILRFYTWKNPTLSLGKHQKTDDLDFEYITAKNFDIVRRPSGGRAVLHWDEITYSVIIPKNHELFNTTVLELYNFLSELLVKGLRKVGYPVEMVEGKKKTASHVCFQTPSAYEIALNGTKVVGSAQTRTQDYILQHGSIVLTPHDEIKYCFKSTKSLDIPLIGLYDYKYVSFDDIVSGIKESFGDFFGQPKHFLNQDVLFEKINDKMHTFKIVTNESV</sequence>
<dbReference type="PANTHER" id="PTHR43679:SF2">
    <property type="entry name" value="OCTANOYL-[GCVH]:PROTEIN N-OCTANOYLTRANSFERASE"/>
    <property type="match status" value="1"/>
</dbReference>
<dbReference type="CDD" id="cd16443">
    <property type="entry name" value="LplA"/>
    <property type="match status" value="1"/>
</dbReference>
<reference evidence="2 3" key="1">
    <citation type="submission" date="2007-07" db="EMBL/GenBank/DDBJ databases">
        <title>Complete sequence of Fervidobacterium nodosum Rt17-B1.</title>
        <authorList>
            <consortium name="US DOE Joint Genome Institute"/>
            <person name="Copeland A."/>
            <person name="Lucas S."/>
            <person name="Lapidus A."/>
            <person name="Barry K."/>
            <person name="Glavina del Rio T."/>
            <person name="Dalin E."/>
            <person name="Tice H."/>
            <person name="Pitluck S."/>
            <person name="Saunders E."/>
            <person name="Brettin T."/>
            <person name="Bruce D."/>
            <person name="Detter J.C."/>
            <person name="Han C."/>
            <person name="Schmutz J."/>
            <person name="Larimer F."/>
            <person name="Land M."/>
            <person name="Hauser L."/>
            <person name="Kyrpides N."/>
            <person name="Mikhailova N."/>
            <person name="Nelson K."/>
            <person name="Gogarten J.P."/>
            <person name="Noll K."/>
            <person name="Richardson P."/>
        </authorList>
    </citation>
    <scope>NUCLEOTIDE SEQUENCE [LARGE SCALE GENOMIC DNA]</scope>
    <source>
        <strain evidence="3">ATCC 35602 / DSM 5306 / Rt17-B1</strain>
    </source>
</reference>
<dbReference type="AlphaFoldDB" id="A7HMP3"/>
<dbReference type="GO" id="GO:0016874">
    <property type="term" value="F:ligase activity"/>
    <property type="evidence" value="ECO:0007669"/>
    <property type="project" value="UniProtKB-KW"/>
</dbReference>
<name>A7HMP3_FERNB</name>
<accession>A7HMP3</accession>
<dbReference type="InterPro" id="IPR050664">
    <property type="entry name" value="Octanoyltrans_LipM/LipL"/>
</dbReference>
<dbReference type="SUPFAM" id="SSF55681">
    <property type="entry name" value="Class II aaRS and biotin synthetases"/>
    <property type="match status" value="1"/>
</dbReference>
<dbReference type="STRING" id="381764.Fnod_1329"/>
<evidence type="ECO:0000259" key="1">
    <source>
        <dbReference type="PROSITE" id="PS51733"/>
    </source>
</evidence>
<dbReference type="RefSeq" id="WP_011994485.1">
    <property type="nucleotide sequence ID" value="NC_009718.1"/>
</dbReference>
<gene>
    <name evidence="2" type="ordered locus">Fnod_1329</name>
</gene>
<dbReference type="Gene3D" id="3.30.930.10">
    <property type="entry name" value="Bira Bifunctional Protein, Domain 2"/>
    <property type="match status" value="1"/>
</dbReference>
<feature type="domain" description="BPL/LPL catalytic" evidence="1">
    <location>
        <begin position="24"/>
        <end position="218"/>
    </location>
</feature>
<dbReference type="PROSITE" id="PS51733">
    <property type="entry name" value="BPL_LPL_CATALYTIC"/>
    <property type="match status" value="1"/>
</dbReference>
<evidence type="ECO:0000313" key="3">
    <source>
        <dbReference type="Proteomes" id="UP000002415"/>
    </source>
</evidence>
<dbReference type="EMBL" id="CP000771">
    <property type="protein sequence ID" value="ABS61176.1"/>
    <property type="molecule type" value="Genomic_DNA"/>
</dbReference>
<evidence type="ECO:0000313" key="2">
    <source>
        <dbReference type="EMBL" id="ABS61176.1"/>
    </source>
</evidence>
<dbReference type="eggNOG" id="COG0095">
    <property type="taxonomic scope" value="Bacteria"/>
</dbReference>
<dbReference type="PANTHER" id="PTHR43679">
    <property type="entry name" value="OCTANOYLTRANSFERASE LIPM-RELATED"/>
    <property type="match status" value="1"/>
</dbReference>
<proteinExistence type="predicted"/>
<dbReference type="OrthoDB" id="9774653at2"/>
<dbReference type="Pfam" id="PF21948">
    <property type="entry name" value="LplA-B_cat"/>
    <property type="match status" value="1"/>
</dbReference>
<keyword evidence="3" id="KW-1185">Reference proteome</keyword>
<organism evidence="2 3">
    <name type="scientific">Fervidobacterium nodosum (strain ATCC 35602 / DSM 5306 / Rt17-B1)</name>
    <dbReference type="NCBI Taxonomy" id="381764"/>
    <lineage>
        <taxon>Bacteria</taxon>
        <taxon>Thermotogati</taxon>
        <taxon>Thermotogota</taxon>
        <taxon>Thermotogae</taxon>
        <taxon>Thermotogales</taxon>
        <taxon>Fervidobacteriaceae</taxon>
        <taxon>Fervidobacterium</taxon>
    </lineage>
</organism>
<dbReference type="Proteomes" id="UP000002415">
    <property type="component" value="Chromosome"/>
</dbReference>
<reference evidence="2 3" key="2">
    <citation type="journal article" date="2009" name="Proc. Natl. Acad. Sci. U.S.A.">
        <title>On the chimeric nature, thermophilic origin, and phylogenetic placement of the Thermotogales.</title>
        <authorList>
            <person name="Zhaxybayeva O."/>
            <person name="Swithers K.S."/>
            <person name="Lapierre P."/>
            <person name="Fournier G.P."/>
            <person name="Bickhart D.M."/>
            <person name="DeBoy R.T."/>
            <person name="Nelson K.E."/>
            <person name="Nesbo C.L."/>
            <person name="Doolittle W.F."/>
            <person name="Gogarten J.P."/>
            <person name="Noll K.M."/>
        </authorList>
    </citation>
    <scope>NUCLEOTIDE SEQUENCE [LARGE SCALE GENOMIC DNA]</scope>
    <source>
        <strain evidence="3">ATCC 35602 / DSM 5306 / Rt17-B1</strain>
    </source>
</reference>
<dbReference type="InterPro" id="IPR045864">
    <property type="entry name" value="aa-tRNA-synth_II/BPL/LPL"/>
</dbReference>